<accession>A0A1H9JET1</accession>
<dbReference type="InterPro" id="IPR002123">
    <property type="entry name" value="Plipid/glycerol_acylTrfase"/>
</dbReference>
<dbReference type="CDD" id="cd07989">
    <property type="entry name" value="LPLAT_AGPAT-like"/>
    <property type="match status" value="1"/>
</dbReference>
<dbReference type="OrthoDB" id="9806008at2"/>
<proteinExistence type="predicted"/>
<dbReference type="GO" id="GO:0003841">
    <property type="term" value="F:1-acylglycerol-3-phosphate O-acyltransferase activity"/>
    <property type="evidence" value="ECO:0007669"/>
    <property type="project" value="TreeGrafter"/>
</dbReference>
<dbReference type="PANTHER" id="PTHR10434">
    <property type="entry name" value="1-ACYL-SN-GLYCEROL-3-PHOSPHATE ACYLTRANSFERASE"/>
    <property type="match status" value="1"/>
</dbReference>
<dbReference type="SUPFAM" id="SSF69593">
    <property type="entry name" value="Glycerol-3-phosphate (1)-acyltransferase"/>
    <property type="match status" value="1"/>
</dbReference>
<evidence type="ECO:0000313" key="6">
    <source>
        <dbReference type="Proteomes" id="UP000198504"/>
    </source>
</evidence>
<evidence type="ECO:0000313" key="5">
    <source>
        <dbReference type="EMBL" id="SEQ85352.1"/>
    </source>
</evidence>
<keyword evidence="2 5" id="KW-0012">Acyltransferase</keyword>
<dbReference type="Proteomes" id="UP000198504">
    <property type="component" value="Unassembled WGS sequence"/>
</dbReference>
<keyword evidence="1 5" id="KW-0808">Transferase</keyword>
<sequence>MVNHEPGDATIRPLIKVLNAVLEPLSRRDWQGQDRLPATGGVIVVANHISNADPLALGQFLAYSGRWPRFLAKSSLFGVPGLGRLLRRVQQIPVERGSSRSSDALAAARAALEDGQAVVVYPEGTITRDPDLWPMRGRTGAARLALATAYPVVPVAQWGAEEFLRGPRLGLPRLWARPTLRMRVGPPVDLGDLRGRPLDAALLAEATERIMAALTGLLEDLRGEPAPAVRFDPRPGGRPGVGAP</sequence>
<name>A0A1H9JET1_9ACTN</name>
<reference evidence="6" key="1">
    <citation type="submission" date="2016-10" db="EMBL/GenBank/DDBJ databases">
        <authorList>
            <person name="Varghese N."/>
            <person name="Submissions S."/>
        </authorList>
    </citation>
    <scope>NUCLEOTIDE SEQUENCE [LARGE SCALE GENOMIC DNA]</scope>
    <source>
        <strain evidence="6">CGMCC 4.6856</strain>
    </source>
</reference>
<keyword evidence="6" id="KW-1185">Reference proteome</keyword>
<dbReference type="EMBL" id="FOFA01000006">
    <property type="protein sequence ID" value="SEQ85352.1"/>
    <property type="molecule type" value="Genomic_DNA"/>
</dbReference>
<dbReference type="STRING" id="1036181.SAMN05421756_106180"/>
<dbReference type="GO" id="GO:0006654">
    <property type="term" value="P:phosphatidic acid biosynthetic process"/>
    <property type="evidence" value="ECO:0007669"/>
    <property type="project" value="TreeGrafter"/>
</dbReference>
<dbReference type="SMART" id="SM00563">
    <property type="entry name" value="PlsC"/>
    <property type="match status" value="1"/>
</dbReference>
<evidence type="ECO:0000259" key="4">
    <source>
        <dbReference type="SMART" id="SM00563"/>
    </source>
</evidence>
<evidence type="ECO:0000256" key="2">
    <source>
        <dbReference type="ARBA" id="ARBA00023315"/>
    </source>
</evidence>
<protein>
    <submittedName>
        <fullName evidence="5">1-acyl-sn-glycerol-3-phosphate acyltransferases</fullName>
    </submittedName>
</protein>
<gene>
    <name evidence="5" type="ORF">SAMN05421756_106180</name>
</gene>
<feature type="region of interest" description="Disordered" evidence="3">
    <location>
        <begin position="225"/>
        <end position="244"/>
    </location>
</feature>
<dbReference type="AlphaFoldDB" id="A0A1H9JET1"/>
<feature type="domain" description="Phospholipid/glycerol acyltransferase" evidence="4">
    <location>
        <begin position="42"/>
        <end position="160"/>
    </location>
</feature>
<dbReference type="GO" id="GO:0005886">
    <property type="term" value="C:plasma membrane"/>
    <property type="evidence" value="ECO:0007669"/>
    <property type="project" value="TreeGrafter"/>
</dbReference>
<evidence type="ECO:0000256" key="3">
    <source>
        <dbReference type="SAM" id="MobiDB-lite"/>
    </source>
</evidence>
<dbReference type="PANTHER" id="PTHR10434:SF55">
    <property type="entry name" value="POSSIBLE ACYLTRANSFERASE"/>
    <property type="match status" value="1"/>
</dbReference>
<dbReference type="Pfam" id="PF01553">
    <property type="entry name" value="Acyltransferase"/>
    <property type="match status" value="1"/>
</dbReference>
<evidence type="ECO:0000256" key="1">
    <source>
        <dbReference type="ARBA" id="ARBA00022679"/>
    </source>
</evidence>
<organism evidence="5 6">
    <name type="scientific">Microlunatus flavus</name>
    <dbReference type="NCBI Taxonomy" id="1036181"/>
    <lineage>
        <taxon>Bacteria</taxon>
        <taxon>Bacillati</taxon>
        <taxon>Actinomycetota</taxon>
        <taxon>Actinomycetes</taxon>
        <taxon>Propionibacteriales</taxon>
        <taxon>Propionibacteriaceae</taxon>
        <taxon>Microlunatus</taxon>
    </lineage>
</organism>